<dbReference type="PANTHER" id="PTHR43078">
    <property type="entry name" value="UDP-GLUCURONIC ACID DECARBOXYLASE-RELATED"/>
    <property type="match status" value="1"/>
</dbReference>
<evidence type="ECO:0000256" key="3">
    <source>
        <dbReference type="ARBA" id="ARBA00023027"/>
    </source>
</evidence>
<dbReference type="GO" id="GO:0070403">
    <property type="term" value="F:NAD+ binding"/>
    <property type="evidence" value="ECO:0007669"/>
    <property type="project" value="InterPro"/>
</dbReference>
<evidence type="ECO:0000256" key="4">
    <source>
        <dbReference type="ARBA" id="ARBA00023239"/>
    </source>
</evidence>
<dbReference type="InterPro" id="IPR036291">
    <property type="entry name" value="NAD(P)-bd_dom_sf"/>
</dbReference>
<proteinExistence type="predicted"/>
<organism evidence="5">
    <name type="scientific">marine sediment metagenome</name>
    <dbReference type="NCBI Taxonomy" id="412755"/>
    <lineage>
        <taxon>unclassified sequences</taxon>
        <taxon>metagenomes</taxon>
        <taxon>ecological metagenomes</taxon>
    </lineage>
</organism>
<accession>X1M4D2</accession>
<keyword evidence="3" id="KW-0520">NAD</keyword>
<evidence type="ECO:0000256" key="2">
    <source>
        <dbReference type="ARBA" id="ARBA00022793"/>
    </source>
</evidence>
<dbReference type="AlphaFoldDB" id="X1M4D2"/>
<dbReference type="GO" id="GO:0005737">
    <property type="term" value="C:cytoplasm"/>
    <property type="evidence" value="ECO:0007669"/>
    <property type="project" value="TreeGrafter"/>
</dbReference>
<sequence length="117" mass="13045">GIGEETRDFTFVDDVVEGILRAGVIVEAVGEAINLASESETKIIDLANLINRLLGSSNGIKFVKRRNWDRIIRRRASIGKAKKVLGYNPKTDIKTGVQKTIDWFLGNKDKIEVSARF</sequence>
<dbReference type="GO" id="GO:0042732">
    <property type="term" value="P:D-xylose metabolic process"/>
    <property type="evidence" value="ECO:0007669"/>
    <property type="project" value="InterPro"/>
</dbReference>
<comment type="caution">
    <text evidence="5">The sequence shown here is derived from an EMBL/GenBank/DDBJ whole genome shotgun (WGS) entry which is preliminary data.</text>
</comment>
<gene>
    <name evidence="5" type="ORF">S03H2_69950</name>
</gene>
<dbReference type="SUPFAM" id="SSF51735">
    <property type="entry name" value="NAD(P)-binding Rossmann-fold domains"/>
    <property type="match status" value="1"/>
</dbReference>
<dbReference type="PANTHER" id="PTHR43078:SF6">
    <property type="entry name" value="UDP-GLUCURONIC ACID DECARBOXYLASE 1"/>
    <property type="match status" value="1"/>
</dbReference>
<name>X1M4D2_9ZZZZ</name>
<dbReference type="Gene3D" id="3.40.50.720">
    <property type="entry name" value="NAD(P)-binding Rossmann-like Domain"/>
    <property type="match status" value="1"/>
</dbReference>
<reference evidence="5" key="1">
    <citation type="journal article" date="2014" name="Front. Microbiol.">
        <title>High frequency of phylogenetically diverse reductive dehalogenase-homologous genes in deep subseafloor sedimentary metagenomes.</title>
        <authorList>
            <person name="Kawai M."/>
            <person name="Futagami T."/>
            <person name="Toyoda A."/>
            <person name="Takaki Y."/>
            <person name="Nishi S."/>
            <person name="Hori S."/>
            <person name="Arai W."/>
            <person name="Tsubouchi T."/>
            <person name="Morono Y."/>
            <person name="Uchiyama I."/>
            <person name="Ito T."/>
            <person name="Fujiyama A."/>
            <person name="Inagaki F."/>
            <person name="Takami H."/>
        </authorList>
    </citation>
    <scope>NUCLEOTIDE SEQUENCE</scope>
    <source>
        <strain evidence="5">Expedition CK06-06</strain>
    </source>
</reference>
<feature type="non-terminal residue" evidence="5">
    <location>
        <position position="1"/>
    </location>
</feature>
<protein>
    <recommendedName>
        <fullName evidence="6">NAD(P)-binding domain-containing protein</fullName>
    </recommendedName>
</protein>
<dbReference type="PRINTS" id="PR01713">
    <property type="entry name" value="NUCEPIMERASE"/>
</dbReference>
<dbReference type="InterPro" id="IPR044516">
    <property type="entry name" value="UXS-like"/>
</dbReference>
<evidence type="ECO:0000256" key="1">
    <source>
        <dbReference type="ARBA" id="ARBA00001911"/>
    </source>
</evidence>
<evidence type="ECO:0000313" key="5">
    <source>
        <dbReference type="EMBL" id="GAI01244.1"/>
    </source>
</evidence>
<keyword evidence="2" id="KW-0210">Decarboxylase</keyword>
<evidence type="ECO:0008006" key="6">
    <source>
        <dbReference type="Google" id="ProtNLM"/>
    </source>
</evidence>
<dbReference type="GO" id="GO:0048040">
    <property type="term" value="F:UDP-glucuronate decarboxylase activity"/>
    <property type="evidence" value="ECO:0007669"/>
    <property type="project" value="TreeGrafter"/>
</dbReference>
<comment type="cofactor">
    <cofactor evidence="1">
        <name>NAD(+)</name>
        <dbReference type="ChEBI" id="CHEBI:57540"/>
    </cofactor>
</comment>
<dbReference type="EMBL" id="BARU01046340">
    <property type="protein sequence ID" value="GAI01244.1"/>
    <property type="molecule type" value="Genomic_DNA"/>
</dbReference>
<keyword evidence="4" id="KW-0456">Lyase</keyword>